<dbReference type="Proteomes" id="UP000077202">
    <property type="component" value="Unassembled WGS sequence"/>
</dbReference>
<evidence type="ECO:0008006" key="3">
    <source>
        <dbReference type="Google" id="ProtNLM"/>
    </source>
</evidence>
<keyword evidence="2" id="KW-1185">Reference proteome</keyword>
<evidence type="ECO:0000313" key="2">
    <source>
        <dbReference type="Proteomes" id="UP000077202"/>
    </source>
</evidence>
<name>A0A176VEP3_MARPO</name>
<evidence type="ECO:0000313" key="1">
    <source>
        <dbReference type="EMBL" id="OAE18405.1"/>
    </source>
</evidence>
<comment type="caution">
    <text evidence="1">The sequence shown here is derived from an EMBL/GenBank/DDBJ whole genome shotgun (WGS) entry which is preliminary data.</text>
</comment>
<reference evidence="1" key="1">
    <citation type="submission" date="2016-03" db="EMBL/GenBank/DDBJ databases">
        <title>Mechanisms controlling the formation of the plant cell surface in tip-growing cells are functionally conserved among land plants.</title>
        <authorList>
            <person name="Honkanen S."/>
            <person name="Jones V.A."/>
            <person name="Morieri G."/>
            <person name="Champion C."/>
            <person name="Hetherington A.J."/>
            <person name="Kelly S."/>
            <person name="Saint-Marcoux D."/>
            <person name="Proust H."/>
            <person name="Prescott H."/>
            <person name="Dolan L."/>
        </authorList>
    </citation>
    <scope>NUCLEOTIDE SEQUENCE [LARGE SCALE GENOMIC DNA]</scope>
    <source>
        <tissue evidence="1">Whole gametophyte</tissue>
    </source>
</reference>
<dbReference type="AlphaFoldDB" id="A0A176VEP3"/>
<dbReference type="InterPro" id="IPR023214">
    <property type="entry name" value="HAD_sf"/>
</dbReference>
<proteinExistence type="predicted"/>
<gene>
    <name evidence="1" type="ORF">AXG93_1747s1010</name>
</gene>
<sequence length="211" mass="23338">MASSVPLSPAAMQKLLLNGRSLSWHWIAVPLLRKPLQTSRNPSAPDFSGQLKSITQYLSARRDRNLSLVVKNGGFAVKFTDEDGRLAKGVDIDAVIAFVQRLVADSEELISVQTDGFIDVCSGFLNKGTAIQCQLKERPFRGSFCIAAGDSGTDEAMFPFVPISIRVGMSGQSCATDRLSSHKEMLEVIQWIVYLRMDFNEARNSNEFLYL</sequence>
<dbReference type="InterPro" id="IPR036412">
    <property type="entry name" value="HAD-like_sf"/>
</dbReference>
<dbReference type="SUPFAM" id="SSF56784">
    <property type="entry name" value="HAD-like"/>
    <property type="match status" value="1"/>
</dbReference>
<organism evidence="1 2">
    <name type="scientific">Marchantia polymorpha subsp. ruderalis</name>
    <dbReference type="NCBI Taxonomy" id="1480154"/>
    <lineage>
        <taxon>Eukaryota</taxon>
        <taxon>Viridiplantae</taxon>
        <taxon>Streptophyta</taxon>
        <taxon>Embryophyta</taxon>
        <taxon>Marchantiophyta</taxon>
        <taxon>Marchantiopsida</taxon>
        <taxon>Marchantiidae</taxon>
        <taxon>Marchantiales</taxon>
        <taxon>Marchantiaceae</taxon>
        <taxon>Marchantia</taxon>
    </lineage>
</organism>
<dbReference type="Gene3D" id="3.40.50.1000">
    <property type="entry name" value="HAD superfamily/HAD-like"/>
    <property type="match status" value="1"/>
</dbReference>
<dbReference type="EMBL" id="LVLJ01004065">
    <property type="protein sequence ID" value="OAE18405.1"/>
    <property type="molecule type" value="Genomic_DNA"/>
</dbReference>
<accession>A0A176VEP3</accession>
<protein>
    <recommendedName>
        <fullName evidence="3">Trehalose 6-phosphate phosphatase</fullName>
    </recommendedName>
</protein>